<keyword evidence="3" id="KW-1185">Reference proteome</keyword>
<evidence type="ECO:0000313" key="3">
    <source>
        <dbReference type="Proteomes" id="UP000527143"/>
    </source>
</evidence>
<sequence>MCGHLRQGSACEAQALRALRDDTAGARRESSAQVSGSSLRNAVKDWRGHRAASAKMRQNMAEQIEREKHLRYSHL</sequence>
<name>A0A840YBJ0_9SPHN</name>
<gene>
    <name evidence="2" type="ORF">FHT02_000595</name>
</gene>
<proteinExistence type="predicted"/>
<dbReference type="EMBL" id="JACIJF010000001">
    <property type="protein sequence ID" value="MBB5709389.1"/>
    <property type="molecule type" value="Genomic_DNA"/>
</dbReference>
<evidence type="ECO:0000256" key="1">
    <source>
        <dbReference type="SAM" id="MobiDB-lite"/>
    </source>
</evidence>
<dbReference type="AlphaFoldDB" id="A0A840YBJ0"/>
<feature type="region of interest" description="Disordered" evidence="1">
    <location>
        <begin position="22"/>
        <end position="58"/>
    </location>
</feature>
<accession>A0A840YBJ0</accession>
<protein>
    <submittedName>
        <fullName evidence="2">Uncharacterized protein</fullName>
    </submittedName>
</protein>
<evidence type="ECO:0000313" key="2">
    <source>
        <dbReference type="EMBL" id="MBB5709389.1"/>
    </source>
</evidence>
<reference evidence="2 3" key="1">
    <citation type="submission" date="2020-08" db="EMBL/GenBank/DDBJ databases">
        <title>Genomic Encyclopedia of Type Strains, Phase IV (KMG-IV): sequencing the most valuable type-strain genomes for metagenomic binning, comparative biology and taxonomic classification.</title>
        <authorList>
            <person name="Goeker M."/>
        </authorList>
    </citation>
    <scope>NUCLEOTIDE SEQUENCE [LARGE SCALE GENOMIC DNA]</scope>
    <source>
        <strain evidence="2 3">DSM 26736</strain>
    </source>
</reference>
<feature type="compositionally biased region" description="Polar residues" evidence="1">
    <location>
        <begin position="31"/>
        <end position="40"/>
    </location>
</feature>
<comment type="caution">
    <text evidence="2">The sequence shown here is derived from an EMBL/GenBank/DDBJ whole genome shotgun (WGS) entry which is preliminary data.</text>
</comment>
<dbReference type="Proteomes" id="UP000527143">
    <property type="component" value="Unassembled WGS sequence"/>
</dbReference>
<organism evidence="2 3">
    <name type="scientific">Sphingomonas xinjiangensis</name>
    <dbReference type="NCBI Taxonomy" id="643568"/>
    <lineage>
        <taxon>Bacteria</taxon>
        <taxon>Pseudomonadati</taxon>
        <taxon>Pseudomonadota</taxon>
        <taxon>Alphaproteobacteria</taxon>
        <taxon>Sphingomonadales</taxon>
        <taxon>Sphingomonadaceae</taxon>
        <taxon>Sphingomonas</taxon>
    </lineage>
</organism>